<dbReference type="PROSITE" id="PS50853">
    <property type="entry name" value="FN3"/>
    <property type="match status" value="4"/>
</dbReference>
<dbReference type="Pfam" id="PF00041">
    <property type="entry name" value="fn3"/>
    <property type="match status" value="2"/>
</dbReference>
<feature type="region of interest" description="Disordered" evidence="2">
    <location>
        <begin position="1259"/>
        <end position="1331"/>
    </location>
</feature>
<accession>A0AAN9Z0U0</accession>
<feature type="region of interest" description="Disordered" evidence="2">
    <location>
        <begin position="924"/>
        <end position="1030"/>
    </location>
</feature>
<name>A0AAN9Z0U0_9ORTH</name>
<keyword evidence="6" id="KW-1185">Reference proteome</keyword>
<dbReference type="InterPro" id="IPR013783">
    <property type="entry name" value="Ig-like_fold"/>
</dbReference>
<proteinExistence type="predicted"/>
<evidence type="ECO:0000259" key="4">
    <source>
        <dbReference type="PROSITE" id="PS50853"/>
    </source>
</evidence>
<evidence type="ECO:0000256" key="1">
    <source>
        <dbReference type="ARBA" id="ARBA00022737"/>
    </source>
</evidence>
<feature type="signal peptide" evidence="3">
    <location>
        <begin position="1"/>
        <end position="28"/>
    </location>
</feature>
<feature type="domain" description="Fibronectin type-III" evidence="4">
    <location>
        <begin position="771"/>
        <end position="876"/>
    </location>
</feature>
<gene>
    <name evidence="5" type="ORF">R5R35_014563</name>
</gene>
<feature type="compositionally biased region" description="Polar residues" evidence="2">
    <location>
        <begin position="1317"/>
        <end position="1331"/>
    </location>
</feature>
<dbReference type="InterPro" id="IPR036116">
    <property type="entry name" value="FN3_sf"/>
</dbReference>
<comment type="caution">
    <text evidence="5">The sequence shown here is derived from an EMBL/GenBank/DDBJ whole genome shotgun (WGS) entry which is preliminary data.</text>
</comment>
<keyword evidence="3" id="KW-0732">Signal</keyword>
<dbReference type="EMBL" id="JAZDUA010000476">
    <property type="protein sequence ID" value="KAK7792051.1"/>
    <property type="molecule type" value="Genomic_DNA"/>
</dbReference>
<dbReference type="Gene3D" id="2.60.40.10">
    <property type="entry name" value="Immunoglobulins"/>
    <property type="match status" value="7"/>
</dbReference>
<feature type="compositionally biased region" description="Low complexity" evidence="2">
    <location>
        <begin position="1127"/>
        <end position="1158"/>
    </location>
</feature>
<feature type="domain" description="Fibronectin type-III" evidence="4">
    <location>
        <begin position="257"/>
        <end position="363"/>
    </location>
</feature>
<dbReference type="PANTHER" id="PTHR46708">
    <property type="entry name" value="TENASCIN"/>
    <property type="match status" value="1"/>
</dbReference>
<feature type="compositionally biased region" description="Basic and acidic residues" evidence="2">
    <location>
        <begin position="947"/>
        <end position="978"/>
    </location>
</feature>
<dbReference type="InterPro" id="IPR050991">
    <property type="entry name" value="ECM_Regulatory_Proteins"/>
</dbReference>
<dbReference type="Proteomes" id="UP001378592">
    <property type="component" value="Unassembled WGS sequence"/>
</dbReference>
<feature type="compositionally biased region" description="Low complexity" evidence="2">
    <location>
        <begin position="982"/>
        <end position="1009"/>
    </location>
</feature>
<feature type="domain" description="Fibronectin type-III" evidence="4">
    <location>
        <begin position="677"/>
        <end position="767"/>
    </location>
</feature>
<organism evidence="5 6">
    <name type="scientific">Gryllus longicercus</name>
    <dbReference type="NCBI Taxonomy" id="2509291"/>
    <lineage>
        <taxon>Eukaryota</taxon>
        <taxon>Metazoa</taxon>
        <taxon>Ecdysozoa</taxon>
        <taxon>Arthropoda</taxon>
        <taxon>Hexapoda</taxon>
        <taxon>Insecta</taxon>
        <taxon>Pterygota</taxon>
        <taxon>Neoptera</taxon>
        <taxon>Polyneoptera</taxon>
        <taxon>Orthoptera</taxon>
        <taxon>Ensifera</taxon>
        <taxon>Gryllidea</taxon>
        <taxon>Grylloidea</taxon>
        <taxon>Gryllidae</taxon>
        <taxon>Gryllinae</taxon>
        <taxon>Gryllus</taxon>
    </lineage>
</organism>
<sequence>MLLGCVEGCHWLATNLLVTLVILHVVASDSSNFNCVAGLDSAGATVPKGDIVLQVGSSLEIFCNLNLSHEDAQGRNASSLVFYRNDKKVSSEFVEVINATTIRLFKEKPPASTDMYYCKLEGPKDLIGICLNMVAIGFKPQEVKDFSCISHNWQNLTCRWIKPENPIKTTYKLHFYLPGRAGKRLLFNCPEDNDKTSELKKKLQKNEELCFWDLYSEPHYRQPYEYYYFEMRGSNPLGEIKFDPIKFHHYSHVIPSPPEKLTVENTTHNSAFLTWDVPFPMQIFPPGVHTRMVYQSTYDNNERWHVANTSYLSDHLANQTYHLAPLSYANTLYDVRVYLRSAFAVGDDKWSHYASVTFKTPPTVPGAPPETVIGSFEVIPDAGTRDVYVYWRQVPPTLHNGDKFDYKVISVKENGIERYLEYNHSSAYAKFKGLTYNTYEFSIVSTNIVGDSLTKSVVHVPTKEDMPKEPVSFTKIAFHDGIYELSWKAPSESPNIESYTIFWCLNGRDRPYQCNGLLNWTVVPANVTLKNITVPDDSKIYQFAISANTKNASSGMVWASCTVIHNKVVDKMKSVWINRIGSTFIEVGWKLECSDRIGRVEAFEIGFCPIVSPRETACKEPLQTIKLEPSERQFHGNVTGLRPYTTYMVNIAILTNNGKGTPSDPLFNTTMEAAPEPPTNVTVTEVTNSSMTVHWIPPAAMNGVLRFYKIHYSFRHTDLYRKVETKNVTSFVLDNLTSFTKYKISVMACTVDCSERSIPIEVITRIGNPGKLETPQAKFLNDSQVLVNWGFPKDGERGGKLDFYEVRVQQFDGAGNSTPHVFKSTDNVSQIPIPECSKDHSRVKYTFWVRAVNRGEKNETYYGPWSDPGETTCYSSGPTLAVKITIYVVGFLVVTALCIAVACVGKRVWKCCKEMQQVEVKLPPGLAPVGDKEKDQDYPIDVTWTSGDHDHHLTGKVRTSADEELLLKKKEKKEERHGRNPSGDSSGCSSGHESVSSSLTSGTQISSDSGTEVDQRPPSPDGVFEESTPWDRASLRLRKASHRSTPNLSDVEGLSSGHCVGAWSSTGYISMPSSEEVGSGSGEGTSYCRVGLEASPMGPTGVSQMQQMQLPQPSLGKGYVVLPSIPPSTSSTGTLSPQLQHPSAASAPVLSPVSQPASHGYVSHQLPWASPKESPNKGYVMAGELGDMANKTSPSSLTGMGMRMDEEQSILDVDALEGEAPTPESYCRLGLCSVPPINVTSDGEGSMIKPSTGYVTLGEGSHSLDTASAGRESTSAQGARGAGTSGYVPHRHFEKRNTVPLSSAFNEQADDSYTKMIPTSSGETKSPTTNV</sequence>
<feature type="domain" description="Fibronectin type-III" evidence="4">
    <location>
        <begin position="571"/>
        <end position="673"/>
    </location>
</feature>
<protein>
    <recommendedName>
        <fullName evidence="4">Fibronectin type-III domain-containing protein</fullName>
    </recommendedName>
</protein>
<dbReference type="SMART" id="SM00060">
    <property type="entry name" value="FN3"/>
    <property type="match status" value="6"/>
</dbReference>
<evidence type="ECO:0000313" key="5">
    <source>
        <dbReference type="EMBL" id="KAK7792051.1"/>
    </source>
</evidence>
<evidence type="ECO:0000313" key="6">
    <source>
        <dbReference type="Proteomes" id="UP001378592"/>
    </source>
</evidence>
<keyword evidence="1" id="KW-0677">Repeat</keyword>
<dbReference type="PANTHER" id="PTHR46708:SF2">
    <property type="entry name" value="FIBRONECTIN TYPE-III DOMAIN-CONTAINING PROTEIN"/>
    <property type="match status" value="1"/>
</dbReference>
<evidence type="ECO:0000256" key="2">
    <source>
        <dbReference type="SAM" id="MobiDB-lite"/>
    </source>
</evidence>
<dbReference type="SUPFAM" id="SSF49265">
    <property type="entry name" value="Fibronectin type III"/>
    <property type="match status" value="5"/>
</dbReference>
<reference evidence="5 6" key="1">
    <citation type="submission" date="2024-03" db="EMBL/GenBank/DDBJ databases">
        <title>The genome assembly and annotation of the cricket Gryllus longicercus Weissman &amp; Gray.</title>
        <authorList>
            <person name="Szrajer S."/>
            <person name="Gray D."/>
            <person name="Ylla G."/>
        </authorList>
    </citation>
    <scope>NUCLEOTIDE SEQUENCE [LARGE SCALE GENOMIC DNA]</scope>
    <source>
        <strain evidence="5">DAG 2021-001</strain>
        <tissue evidence="5">Whole body minus gut</tissue>
    </source>
</reference>
<feature type="compositionally biased region" description="Polar residues" evidence="2">
    <location>
        <begin position="1263"/>
        <end position="1277"/>
    </location>
</feature>
<dbReference type="InterPro" id="IPR003961">
    <property type="entry name" value="FN3_dom"/>
</dbReference>
<feature type="region of interest" description="Disordered" evidence="2">
    <location>
        <begin position="1126"/>
        <end position="1169"/>
    </location>
</feature>
<dbReference type="CDD" id="cd00063">
    <property type="entry name" value="FN3"/>
    <property type="match status" value="3"/>
</dbReference>
<feature type="chain" id="PRO_5042999771" description="Fibronectin type-III domain-containing protein" evidence="3">
    <location>
        <begin position="29"/>
        <end position="1331"/>
    </location>
</feature>
<evidence type="ECO:0000256" key="3">
    <source>
        <dbReference type="SAM" id="SignalP"/>
    </source>
</evidence>